<proteinExistence type="predicted"/>
<dbReference type="SUPFAM" id="SSF48208">
    <property type="entry name" value="Six-hairpin glycosidases"/>
    <property type="match status" value="1"/>
</dbReference>
<accession>A0A1G2PLR1</accession>
<sequence>MESRELTPVIARLRGDLRRLRSPAGYLRAGIPHYPGLFGRDSLISGWQVLNDDPSFARAALLRLAALQGRRVNIRTEEEPGKILHEYYEPLQFSARAKKWRVVLRWGSPYYGSVDATPLWLVVFHHYLQRTGDIAFRDQLWPRAISAYRWIMEYADHNHDGFLDYSSHNPFALTHQAWKDSTDLGALPPPIAPVEVQGYAYAALRAFANLSRAQNDERNAKKAEDRARHLQTSFLKRFRCGDYFSFALDGHGRLAAWPTSNPGHLLFSGILDHAAAQRVAARLFTEDFWTPYGIRTLSTRDSRFNWQAYHRGSVWPHDNWFFWKGLQAIGDTKGATRIRQALLRAFYDLQGKITELYAVEPQTHRLSLTLRVPGGSYRPCMPQAWASGALLGMLTEQEKSERQE</sequence>
<dbReference type="Proteomes" id="UP000178690">
    <property type="component" value="Unassembled WGS sequence"/>
</dbReference>
<dbReference type="Gene3D" id="1.50.10.10">
    <property type="match status" value="1"/>
</dbReference>
<dbReference type="Pfam" id="PF22422">
    <property type="entry name" value="MGH1-like_GH"/>
    <property type="match status" value="1"/>
</dbReference>
<reference evidence="2 3" key="1">
    <citation type="journal article" date="2016" name="Nat. Commun.">
        <title>Thousands of microbial genomes shed light on interconnected biogeochemical processes in an aquifer system.</title>
        <authorList>
            <person name="Anantharaman K."/>
            <person name="Brown C.T."/>
            <person name="Hug L.A."/>
            <person name="Sharon I."/>
            <person name="Castelle C.J."/>
            <person name="Probst A.J."/>
            <person name="Thomas B.C."/>
            <person name="Singh A."/>
            <person name="Wilkins M.J."/>
            <person name="Karaoz U."/>
            <person name="Brodie E.L."/>
            <person name="Williams K.H."/>
            <person name="Hubbard S.S."/>
            <person name="Banfield J.F."/>
        </authorList>
    </citation>
    <scope>NUCLEOTIDE SEQUENCE [LARGE SCALE GENOMIC DNA]</scope>
    <source>
        <strain evidence="3">RIFCSPHIGHO2_01_FULL_58_15</strain>
    </source>
</reference>
<evidence type="ECO:0000313" key="3">
    <source>
        <dbReference type="Proteomes" id="UP000178690"/>
    </source>
</evidence>
<evidence type="ECO:0000259" key="1">
    <source>
        <dbReference type="Pfam" id="PF22422"/>
    </source>
</evidence>
<gene>
    <name evidence="2" type="ORF">A2682_01200</name>
</gene>
<dbReference type="InterPro" id="IPR008928">
    <property type="entry name" value="6-hairpin_glycosidase_sf"/>
</dbReference>
<name>A0A1G2PLR1_TERXR</name>
<comment type="caution">
    <text evidence="2">The sequence shown here is derived from an EMBL/GenBank/DDBJ whole genome shotgun (WGS) entry which is preliminary data.</text>
</comment>
<dbReference type="AlphaFoldDB" id="A0A1G2PLR1"/>
<protein>
    <recommendedName>
        <fullName evidence="1">Mannosylglycerate hydrolase MGH1-like glycoside hydrolase domain-containing protein</fullName>
    </recommendedName>
</protein>
<dbReference type="GO" id="GO:0005975">
    <property type="term" value="P:carbohydrate metabolic process"/>
    <property type="evidence" value="ECO:0007669"/>
    <property type="project" value="InterPro"/>
</dbReference>
<dbReference type="InterPro" id="IPR012341">
    <property type="entry name" value="6hp_glycosidase-like_sf"/>
</dbReference>
<organism evidence="2 3">
    <name type="scientific">Terrybacteria sp. (strain RIFCSPHIGHO2_01_FULL_58_15)</name>
    <dbReference type="NCBI Taxonomy" id="1802363"/>
    <lineage>
        <taxon>Bacteria</taxon>
        <taxon>Candidatus Terryibacteriota</taxon>
    </lineage>
</organism>
<dbReference type="EMBL" id="MHST01000012">
    <property type="protein sequence ID" value="OHA49265.1"/>
    <property type="molecule type" value="Genomic_DNA"/>
</dbReference>
<dbReference type="InterPro" id="IPR054491">
    <property type="entry name" value="MGH1-like_GH"/>
</dbReference>
<feature type="domain" description="Mannosylglycerate hydrolase MGH1-like glycoside hydrolase" evidence="1">
    <location>
        <begin position="120"/>
        <end position="357"/>
    </location>
</feature>
<dbReference type="STRING" id="1802363.A2682_01200"/>
<evidence type="ECO:0000313" key="2">
    <source>
        <dbReference type="EMBL" id="OHA49265.1"/>
    </source>
</evidence>